<dbReference type="AlphaFoldDB" id="A0A1H7SJV4"/>
<dbReference type="STRING" id="188906.SAMN04488526_3390"/>
<evidence type="ECO:0000313" key="2">
    <source>
        <dbReference type="Proteomes" id="UP000199283"/>
    </source>
</evidence>
<dbReference type="OrthoDB" id="5525128at2"/>
<dbReference type="RefSeq" id="WP_092764997.1">
    <property type="nucleotide sequence ID" value="NZ_FNZQ01000008.1"/>
</dbReference>
<dbReference type="Proteomes" id="UP000199283">
    <property type="component" value="Unassembled WGS sequence"/>
</dbReference>
<organism evidence="1 2">
    <name type="scientific">Jannaschia helgolandensis</name>
    <dbReference type="NCBI Taxonomy" id="188906"/>
    <lineage>
        <taxon>Bacteria</taxon>
        <taxon>Pseudomonadati</taxon>
        <taxon>Pseudomonadota</taxon>
        <taxon>Alphaproteobacteria</taxon>
        <taxon>Rhodobacterales</taxon>
        <taxon>Roseobacteraceae</taxon>
        <taxon>Jannaschia</taxon>
    </lineage>
</organism>
<protein>
    <submittedName>
        <fullName evidence="1">Uncharacterized protein</fullName>
    </submittedName>
</protein>
<reference evidence="1 2" key="1">
    <citation type="submission" date="2016-10" db="EMBL/GenBank/DDBJ databases">
        <authorList>
            <person name="de Groot N.N."/>
        </authorList>
    </citation>
    <scope>NUCLEOTIDE SEQUENCE [LARGE SCALE GENOMIC DNA]</scope>
    <source>
        <strain evidence="1 2">DSM 14858</strain>
    </source>
</reference>
<evidence type="ECO:0000313" key="1">
    <source>
        <dbReference type="EMBL" id="SEL72882.1"/>
    </source>
</evidence>
<proteinExistence type="predicted"/>
<sequence>MSINFRSFFRCEDGTITFDWVVLTGVILGTGMAITGSVTRGIESASLGTTSQLRGQVIRQSFGADLCSTGIDGLRDREAARIASGGSDPVDIADWMATYGDTLSDMALLSERDRLVAANRGIPNWTRNKTIQSLMECSMTRRGLG</sequence>
<accession>A0A1H7SJV4</accession>
<keyword evidence="2" id="KW-1185">Reference proteome</keyword>
<name>A0A1H7SJV4_9RHOB</name>
<gene>
    <name evidence="1" type="ORF">SAMN04488526_3390</name>
</gene>
<dbReference type="EMBL" id="FNZQ01000008">
    <property type="protein sequence ID" value="SEL72882.1"/>
    <property type="molecule type" value="Genomic_DNA"/>
</dbReference>